<protein>
    <submittedName>
        <fullName evidence="1">Uncharacterized protein</fullName>
    </submittedName>
</protein>
<gene>
    <name evidence="1" type="ORF">T10_5</name>
</gene>
<dbReference type="EMBL" id="JYDO01000110">
    <property type="protein sequence ID" value="KRZ70629.1"/>
    <property type="molecule type" value="Genomic_DNA"/>
</dbReference>
<keyword evidence="2" id="KW-1185">Reference proteome</keyword>
<sequence length="294" mass="33794">MKKVGKWGIEVAFLRTLREQRNPSGKEELTLIEFILEMEICHRSAFPMIKKLSSEMFLKSDTYLYENIVKKFSADMDEPMYRLYVLVLNKRIFKFDKPVVTDCPGKCILEQFGNNMCKNCQHCTKPAHGTASSFQSGGAIAQLAGRRQYAWKKDSITIFNFNRLQIGEHHRLDCCHRIGSFKLVANGVYGSLFEIIEKENSLRICRDIQYLSSSDVRFSNGDGGHAEARISCRLSVVGSVTLSVLNVVVVVVESRENFLQVKRVLNSMHVVVYWMDWQNHRAGSRRTFCAFEPW</sequence>
<evidence type="ECO:0000313" key="1">
    <source>
        <dbReference type="EMBL" id="KRZ70629.1"/>
    </source>
</evidence>
<proteinExistence type="predicted"/>
<evidence type="ECO:0000313" key="2">
    <source>
        <dbReference type="Proteomes" id="UP000054843"/>
    </source>
</evidence>
<name>A0A0V1MG89_9BILA</name>
<dbReference type="AlphaFoldDB" id="A0A0V1MG89"/>
<reference evidence="1 2" key="1">
    <citation type="submission" date="2015-01" db="EMBL/GenBank/DDBJ databases">
        <title>Evolution of Trichinella species and genotypes.</title>
        <authorList>
            <person name="Korhonen P.K."/>
            <person name="Edoardo P."/>
            <person name="Giuseppe L.R."/>
            <person name="Gasser R.B."/>
        </authorList>
    </citation>
    <scope>NUCLEOTIDE SEQUENCE [LARGE SCALE GENOMIC DNA]</scope>
    <source>
        <strain evidence="1">ISS1980</strain>
    </source>
</reference>
<comment type="caution">
    <text evidence="1">The sequence shown here is derived from an EMBL/GenBank/DDBJ whole genome shotgun (WGS) entry which is preliminary data.</text>
</comment>
<dbReference type="Proteomes" id="UP000054843">
    <property type="component" value="Unassembled WGS sequence"/>
</dbReference>
<organism evidence="1 2">
    <name type="scientific">Trichinella papuae</name>
    <dbReference type="NCBI Taxonomy" id="268474"/>
    <lineage>
        <taxon>Eukaryota</taxon>
        <taxon>Metazoa</taxon>
        <taxon>Ecdysozoa</taxon>
        <taxon>Nematoda</taxon>
        <taxon>Enoplea</taxon>
        <taxon>Dorylaimia</taxon>
        <taxon>Trichinellida</taxon>
        <taxon>Trichinellidae</taxon>
        <taxon>Trichinella</taxon>
    </lineage>
</organism>
<dbReference type="OrthoDB" id="5935372at2759"/>
<accession>A0A0V1MG89</accession>